<dbReference type="Proteomes" id="UP000663870">
    <property type="component" value="Unassembled WGS sequence"/>
</dbReference>
<feature type="domain" description="Helix-turn-helix" evidence="2">
    <location>
        <begin position="977"/>
        <end position="1035"/>
    </location>
</feature>
<evidence type="ECO:0000313" key="5">
    <source>
        <dbReference type="Proteomes" id="UP000663870"/>
    </source>
</evidence>
<name>A0A816ATT8_9BILA</name>
<dbReference type="InterPro" id="IPR058912">
    <property type="entry name" value="HTH_animal"/>
</dbReference>
<feature type="region of interest" description="Disordered" evidence="1">
    <location>
        <begin position="98"/>
        <end position="130"/>
    </location>
</feature>
<dbReference type="PANTHER" id="PTHR21301:SF10">
    <property type="entry name" value="REVERSE TRANSCRIPTASE DOMAIN-CONTAINING PROTEIN"/>
    <property type="match status" value="1"/>
</dbReference>
<evidence type="ECO:0000259" key="2">
    <source>
        <dbReference type="Pfam" id="PF26215"/>
    </source>
</evidence>
<sequence>MANTNQESNTTVNKLSNNVKPFHDTFDIIDETNDGLQFSKDILNQYFLSGQLKSMIYEEEIIQYDIFKDSDYVELNEEGEQQDVESILSQKLSQLSTADQNEINSLNPSDKKRRSNFLASPNPNSKKMKMANYDSDEDFDINDNSTKQNEIPNYLSLDNKTFVRKIKNILKNVQSISINDIQKLALLMHQIADLRFEKEMTTIYLQSVTGTLMEPENDLIEVDRRVWPMQVQSLMLTKKKGQAAAATTTTTTETNPDKQQADCEKLLRERLEDFNLKIDLAEQELIQKKNFLLEFTYEMDAALEIYVQEYGIKPLEMKHQLKKATIMYNYENEIIERKYLQENPNQYQKEIIKRVVNLRRDLEKSKRALLELKQGVVYNKSSISFDSIQISIPTQNDTTIKKGNVQQQQQQLLNQYEKEIRNKKLDLLVQHILEAEQIYYRFQNLFDYELSKMWQNHRNLVKDQGMTTTLINLLEQRFNNITNRWRDIYNHRIDFFLRNSYDELNYINMNQSEQTMKMIGGSSSLFIDTTHQFSDKQLQLLNRGPSYVPPCLMYILFSNESMDDIVKKQFAPFKHQLMTLFQKYNIHFPLQMEIQDKTYQEFKNHFTKPIPSNLYQRALYEKNLIQSIQNSLKKNNLILRRTANNMNTFYVGNIQDFETKADRYLTRSEDYEVLMNINDETNEKTLDLSIKEMIDSMNSLLEKLKAHKAIKDDLYKQLVADSNKIKLPHLYFLPNISNENDISLVPIITSRFSATWKIGKYLNQLLQPFANKILHSTTFVDETDFIRKLNHYANTERRLRSTTLFCTIKITNFYTLDEHKNMIDVIGYFLQDNTAANKLESLTIQTIKNLLYVFLYNNIFLYKDNIYKCTKGSPNTMALTETLSNIYLFVWQKKIWKQIDRNIEFFGRYKDQLFFTWNKSSALELETFLENIREQHWNVRFQKFIGTNVEFLNASIENRQGQLYTRVHYDSNMPRYTLPYLLGHSKSAHSDWLRTALIRAVCYCTSVDDFQQERIALELTYLISGYSLLFVETHVKHFFNYFHAQTVRYSRNQSTYDKFRQQWFKFVEQRYELIEQLEKFNNNGRLIQFNYIYDFGPRCRFNREFYKLWIHYFEKHPILSEENSKIILTTKHFHSLNTLLAVDKSPTITGQQ</sequence>
<reference evidence="4" key="1">
    <citation type="submission" date="2021-02" db="EMBL/GenBank/DDBJ databases">
        <authorList>
            <person name="Nowell W R."/>
        </authorList>
    </citation>
    <scope>NUCLEOTIDE SEQUENCE</scope>
</reference>
<dbReference type="AlphaFoldDB" id="A0A816ATT8"/>
<organism evidence="4 5">
    <name type="scientific">Rotaria sordida</name>
    <dbReference type="NCBI Taxonomy" id="392033"/>
    <lineage>
        <taxon>Eukaryota</taxon>
        <taxon>Metazoa</taxon>
        <taxon>Spiralia</taxon>
        <taxon>Gnathifera</taxon>
        <taxon>Rotifera</taxon>
        <taxon>Eurotatoria</taxon>
        <taxon>Bdelloidea</taxon>
        <taxon>Philodinida</taxon>
        <taxon>Philodinidae</taxon>
        <taxon>Rotaria</taxon>
    </lineage>
</organism>
<evidence type="ECO:0000313" key="4">
    <source>
        <dbReference type="EMBL" id="CAF1601724.1"/>
    </source>
</evidence>
<feature type="compositionally biased region" description="Polar residues" evidence="1">
    <location>
        <begin position="98"/>
        <end position="108"/>
    </location>
</feature>
<dbReference type="EMBL" id="CAJNOH010003848">
    <property type="protein sequence ID" value="CAF1350837.1"/>
    <property type="molecule type" value="Genomic_DNA"/>
</dbReference>
<keyword evidence="5" id="KW-1185">Reference proteome</keyword>
<proteinExistence type="predicted"/>
<dbReference type="Proteomes" id="UP000663854">
    <property type="component" value="Unassembled WGS sequence"/>
</dbReference>
<evidence type="ECO:0000313" key="3">
    <source>
        <dbReference type="EMBL" id="CAF1350837.1"/>
    </source>
</evidence>
<dbReference type="PANTHER" id="PTHR21301">
    <property type="entry name" value="REVERSE TRANSCRIPTASE"/>
    <property type="match status" value="1"/>
</dbReference>
<dbReference type="Pfam" id="PF26215">
    <property type="entry name" value="HTH_animal"/>
    <property type="match status" value="1"/>
</dbReference>
<comment type="caution">
    <text evidence="4">The sequence shown here is derived from an EMBL/GenBank/DDBJ whole genome shotgun (WGS) entry which is preliminary data.</text>
</comment>
<gene>
    <name evidence="4" type="ORF">JXQ802_LOCUS48389</name>
    <name evidence="3" type="ORF">PYM288_LOCUS32384</name>
</gene>
<dbReference type="EMBL" id="CAJNOL010005221">
    <property type="protein sequence ID" value="CAF1601724.1"/>
    <property type="molecule type" value="Genomic_DNA"/>
</dbReference>
<accession>A0A816ATT8</accession>
<protein>
    <recommendedName>
        <fullName evidence="2">Helix-turn-helix domain-containing protein</fullName>
    </recommendedName>
</protein>
<evidence type="ECO:0000256" key="1">
    <source>
        <dbReference type="SAM" id="MobiDB-lite"/>
    </source>
</evidence>